<accession>A0A327KH79</accession>
<protein>
    <submittedName>
        <fullName evidence="1">Uncharacterized protein</fullName>
    </submittedName>
</protein>
<dbReference type="EMBL" id="NPEU01000143">
    <property type="protein sequence ID" value="RAI38089.1"/>
    <property type="molecule type" value="Genomic_DNA"/>
</dbReference>
<organism evidence="1 2">
    <name type="scientific">Rhodoplanes elegans</name>
    <dbReference type="NCBI Taxonomy" id="29408"/>
    <lineage>
        <taxon>Bacteria</taxon>
        <taxon>Pseudomonadati</taxon>
        <taxon>Pseudomonadota</taxon>
        <taxon>Alphaproteobacteria</taxon>
        <taxon>Hyphomicrobiales</taxon>
        <taxon>Nitrobacteraceae</taxon>
        <taxon>Rhodoplanes</taxon>
    </lineage>
</organism>
<dbReference type="InterPro" id="IPR012347">
    <property type="entry name" value="Ferritin-like"/>
</dbReference>
<comment type="caution">
    <text evidence="1">The sequence shown here is derived from an EMBL/GenBank/DDBJ whole genome shotgun (WGS) entry which is preliminary data.</text>
</comment>
<dbReference type="Proteomes" id="UP000248863">
    <property type="component" value="Unassembled WGS sequence"/>
</dbReference>
<gene>
    <name evidence="1" type="ORF">CH338_13840</name>
</gene>
<proteinExistence type="predicted"/>
<sequence>MTTRTESVEGTLLDWLRDAHAMEKHAEQMLSNTASRLEHYPELRAKIERHLEQTVTGR</sequence>
<dbReference type="InterPro" id="IPR009078">
    <property type="entry name" value="Ferritin-like_SF"/>
</dbReference>
<dbReference type="Gene3D" id="1.20.1260.10">
    <property type="match status" value="1"/>
</dbReference>
<dbReference type="SUPFAM" id="SSF47240">
    <property type="entry name" value="Ferritin-like"/>
    <property type="match status" value="1"/>
</dbReference>
<reference evidence="1 2" key="1">
    <citation type="submission" date="2017-07" db="EMBL/GenBank/DDBJ databases">
        <title>Draft Genome Sequences of Select Purple Nonsulfur Bacteria.</title>
        <authorList>
            <person name="Lasarre B."/>
            <person name="Mckinlay J.B."/>
        </authorList>
    </citation>
    <scope>NUCLEOTIDE SEQUENCE [LARGE SCALE GENOMIC DNA]</scope>
    <source>
        <strain evidence="1 2">DSM 11907</strain>
    </source>
</reference>
<keyword evidence="2" id="KW-1185">Reference proteome</keyword>
<dbReference type="OrthoDB" id="7273732at2"/>
<name>A0A327KH79_9BRAD</name>
<dbReference type="AlphaFoldDB" id="A0A327KH79"/>
<dbReference type="Pfam" id="PF05974">
    <property type="entry name" value="DUF892"/>
    <property type="match status" value="1"/>
</dbReference>
<evidence type="ECO:0000313" key="2">
    <source>
        <dbReference type="Proteomes" id="UP000248863"/>
    </source>
</evidence>
<dbReference type="InterPro" id="IPR010287">
    <property type="entry name" value="DUF892_YciF-like"/>
</dbReference>
<evidence type="ECO:0000313" key="1">
    <source>
        <dbReference type="EMBL" id="RAI38089.1"/>
    </source>
</evidence>